<dbReference type="InterPro" id="IPR000477">
    <property type="entry name" value="RT_dom"/>
</dbReference>
<evidence type="ECO:0000259" key="1">
    <source>
        <dbReference type="Pfam" id="PF00078"/>
    </source>
</evidence>
<reference evidence="3" key="2">
    <citation type="submission" date="2017-12" db="EMBL/GenBank/DDBJ databases">
        <title>Genome sequence of the Bar-tailed Godwit (Limosa lapponica baueri).</title>
        <authorList>
            <person name="Lima N.C.B."/>
            <person name="Parody-Merino A.M."/>
            <person name="Battley P.F."/>
            <person name="Fidler A.E."/>
            <person name="Prosdocimi F."/>
        </authorList>
    </citation>
    <scope>NUCLEOTIDE SEQUENCE [LARGE SCALE GENOMIC DNA]</scope>
</reference>
<keyword evidence="3" id="KW-1185">Reference proteome</keyword>
<keyword evidence="2" id="KW-0548">Nucleotidyltransferase</keyword>
<feature type="domain" description="Reverse transcriptase" evidence="1">
    <location>
        <begin position="55"/>
        <end position="127"/>
    </location>
</feature>
<name>A0A2I0TRC9_LIMLA</name>
<proteinExistence type="predicted"/>
<keyword evidence="2" id="KW-0695">RNA-directed DNA polymerase</keyword>
<keyword evidence="2" id="KW-0808">Transferase</keyword>
<accession>A0A2I0TRC9</accession>
<reference evidence="3" key="1">
    <citation type="submission" date="2017-11" db="EMBL/GenBank/DDBJ databases">
        <authorList>
            <person name="Lima N.C."/>
            <person name="Parody-Merino A.M."/>
            <person name="Battley P.F."/>
            <person name="Fidler A.E."/>
            <person name="Prosdocimi F."/>
        </authorList>
    </citation>
    <scope>NUCLEOTIDE SEQUENCE [LARGE SCALE GENOMIC DNA]</scope>
</reference>
<dbReference type="PANTHER" id="PTHR33332">
    <property type="entry name" value="REVERSE TRANSCRIPTASE DOMAIN-CONTAINING PROTEIN"/>
    <property type="match status" value="1"/>
</dbReference>
<dbReference type="GO" id="GO:0003964">
    <property type="term" value="F:RNA-directed DNA polymerase activity"/>
    <property type="evidence" value="ECO:0007669"/>
    <property type="project" value="UniProtKB-KW"/>
</dbReference>
<sequence>MEKAEVLNDFFTSVFTSKSFNQTTQVAEDKNRGYENEELPNIGEDQVQDHLRNLKGSVLGPVLFNIFVGNMDSEIECTLSKFADDTKLCGPVTTLEGRDVIQRDLDRFERWVHAKVLKVNQAKCKVLPLGHGNPRHKYRLGREWLDSSPEELDLGVLVDEELDMSWCCMLAAQKANHILGCIKRSIDVNRQMKMIDNILRSTAS</sequence>
<evidence type="ECO:0000313" key="2">
    <source>
        <dbReference type="EMBL" id="PKU36337.1"/>
    </source>
</evidence>
<dbReference type="OrthoDB" id="416454at2759"/>
<dbReference type="AlphaFoldDB" id="A0A2I0TRC9"/>
<organism evidence="2 3">
    <name type="scientific">Limosa lapponica baueri</name>
    <dbReference type="NCBI Taxonomy" id="1758121"/>
    <lineage>
        <taxon>Eukaryota</taxon>
        <taxon>Metazoa</taxon>
        <taxon>Chordata</taxon>
        <taxon>Craniata</taxon>
        <taxon>Vertebrata</taxon>
        <taxon>Euteleostomi</taxon>
        <taxon>Archelosauria</taxon>
        <taxon>Archosauria</taxon>
        <taxon>Dinosauria</taxon>
        <taxon>Saurischia</taxon>
        <taxon>Theropoda</taxon>
        <taxon>Coelurosauria</taxon>
        <taxon>Aves</taxon>
        <taxon>Neognathae</taxon>
        <taxon>Neoaves</taxon>
        <taxon>Charadriiformes</taxon>
        <taxon>Scolopacidae</taxon>
        <taxon>Limosa</taxon>
    </lineage>
</organism>
<dbReference type="EMBL" id="KZ507708">
    <property type="protein sequence ID" value="PKU36337.1"/>
    <property type="molecule type" value="Genomic_DNA"/>
</dbReference>
<dbReference type="Proteomes" id="UP000233556">
    <property type="component" value="Unassembled WGS sequence"/>
</dbReference>
<evidence type="ECO:0000313" key="3">
    <source>
        <dbReference type="Proteomes" id="UP000233556"/>
    </source>
</evidence>
<dbReference type="Pfam" id="PF00078">
    <property type="entry name" value="RVT_1"/>
    <property type="match status" value="1"/>
</dbReference>
<gene>
    <name evidence="2" type="ORF">llap_13358</name>
</gene>
<protein>
    <submittedName>
        <fullName evidence="2">Rna-directed dna polymerase from mobile element jockey-like</fullName>
    </submittedName>
</protein>